<feature type="transmembrane region" description="Helical" evidence="10">
    <location>
        <begin position="104"/>
        <end position="137"/>
    </location>
</feature>
<keyword evidence="10" id="KW-0472">Membrane</keyword>
<feature type="transmembrane region" description="Helical" evidence="10">
    <location>
        <begin position="202"/>
        <end position="219"/>
    </location>
</feature>
<evidence type="ECO:0000313" key="13">
    <source>
        <dbReference type="EMBL" id="ACZ20320.1"/>
    </source>
</evidence>
<dbReference type="EC" id="2.7.13.3" evidence="2"/>
<sequence>MPATIPAAPLLGAGHAAARAERSPSPGRRRGGHHSWLVQTVLALVVLLVGAATAVYAHSTVQGIVALGMFPEGTDRLQTVPTVWLAGAAVGAVLLVALRTRPVLAVGILTALALASLVTAGIFGVLGLCLAVALYSVASTRTALVTWSAVVAVVVVLTTAAWRWQVIGVGEMFVWGTFQRPAGTEPFHQLIQPEFSSGRRSATVALLVVLLLLGVAAGASSRARRLKLEAEADHREAAARDREASAALGRASERARIAREMHDIVAHSVSVMIALSDGASAALDRAPDRSREALGELSATGRTALTDMQRVLGALDPDGEPGPSASGSTEPTETDLQTIVERFRAAGLPVTATGLDVDLPASTSVRLALVRIVTEALTNVLRHAPGTTLVSVDVRRTGRTVEAEVVDTGGTQAGDGGSGRGVPGMRDRAALLGGSVEAGPLVGGGWRVHVVLPCDELAPRTSTSTTGVATSSATTDDDATQETP</sequence>
<dbReference type="PANTHER" id="PTHR24421:SF10">
    <property type="entry name" value="NITRATE_NITRITE SENSOR PROTEIN NARQ"/>
    <property type="match status" value="1"/>
</dbReference>
<dbReference type="GO" id="GO:0016020">
    <property type="term" value="C:membrane"/>
    <property type="evidence" value="ECO:0007669"/>
    <property type="project" value="InterPro"/>
</dbReference>
<dbReference type="EMBL" id="CP001819">
    <property type="protein sequence ID" value="ACZ20320.1"/>
    <property type="molecule type" value="Genomic_DNA"/>
</dbReference>
<keyword evidence="5" id="KW-0547">Nucleotide-binding</keyword>
<keyword evidence="10" id="KW-1133">Transmembrane helix</keyword>
<feature type="transmembrane region" description="Helical" evidence="10">
    <location>
        <begin position="36"/>
        <end position="58"/>
    </location>
</feature>
<evidence type="ECO:0000256" key="3">
    <source>
        <dbReference type="ARBA" id="ARBA00022553"/>
    </source>
</evidence>
<evidence type="ECO:0000256" key="7">
    <source>
        <dbReference type="ARBA" id="ARBA00022840"/>
    </source>
</evidence>
<accession>D1BJR4</accession>
<dbReference type="GO" id="GO:0000155">
    <property type="term" value="F:phosphorelay sensor kinase activity"/>
    <property type="evidence" value="ECO:0007669"/>
    <property type="project" value="InterPro"/>
</dbReference>
<evidence type="ECO:0000256" key="5">
    <source>
        <dbReference type="ARBA" id="ARBA00022741"/>
    </source>
</evidence>
<keyword evidence="7" id="KW-0067">ATP-binding</keyword>
<keyword evidence="14" id="KW-1185">Reference proteome</keyword>
<feature type="region of interest" description="Disordered" evidence="9">
    <location>
        <begin position="313"/>
        <end position="333"/>
    </location>
</feature>
<gene>
    <name evidence="13" type="ordered locus">Sked_03530</name>
</gene>
<dbReference type="HOGENOM" id="CLU_000445_20_1_11"/>
<dbReference type="Gene3D" id="1.20.5.1930">
    <property type="match status" value="1"/>
</dbReference>
<proteinExistence type="predicted"/>
<dbReference type="KEGG" id="ske:Sked_03530"/>
<dbReference type="InterPro" id="IPR003594">
    <property type="entry name" value="HATPase_dom"/>
</dbReference>
<dbReference type="Proteomes" id="UP000000322">
    <property type="component" value="Chromosome"/>
</dbReference>
<keyword evidence="4" id="KW-0808">Transferase</keyword>
<feature type="domain" description="Signal transduction histidine kinase subgroup 3 dimerisation and phosphoacceptor" evidence="12">
    <location>
        <begin position="253"/>
        <end position="319"/>
    </location>
</feature>
<feature type="domain" description="Histidine kinase/HSP90-like ATPase" evidence="11">
    <location>
        <begin position="367"/>
        <end position="454"/>
    </location>
</feature>
<evidence type="ECO:0000313" key="14">
    <source>
        <dbReference type="Proteomes" id="UP000000322"/>
    </source>
</evidence>
<feature type="transmembrane region" description="Helical" evidence="10">
    <location>
        <begin position="79"/>
        <end position="98"/>
    </location>
</feature>
<dbReference type="GO" id="GO:0005524">
    <property type="term" value="F:ATP binding"/>
    <property type="evidence" value="ECO:0007669"/>
    <property type="project" value="UniProtKB-KW"/>
</dbReference>
<keyword evidence="8" id="KW-0902">Two-component regulatory system</keyword>
<dbReference type="InterPro" id="IPR011712">
    <property type="entry name" value="Sig_transdc_His_kin_sub3_dim/P"/>
</dbReference>
<organism evidence="13 14">
    <name type="scientific">Sanguibacter keddieii (strain ATCC 51767 / DSM 10542 / NCFB 3025 / ST-74)</name>
    <dbReference type="NCBI Taxonomy" id="446469"/>
    <lineage>
        <taxon>Bacteria</taxon>
        <taxon>Bacillati</taxon>
        <taxon>Actinomycetota</taxon>
        <taxon>Actinomycetes</taxon>
        <taxon>Micrococcales</taxon>
        <taxon>Sanguibacteraceae</taxon>
        <taxon>Sanguibacter</taxon>
    </lineage>
</organism>
<keyword evidence="10" id="KW-0812">Transmembrane</keyword>
<evidence type="ECO:0000256" key="8">
    <source>
        <dbReference type="ARBA" id="ARBA00023012"/>
    </source>
</evidence>
<evidence type="ECO:0000256" key="4">
    <source>
        <dbReference type="ARBA" id="ARBA00022679"/>
    </source>
</evidence>
<dbReference type="CDD" id="cd16917">
    <property type="entry name" value="HATPase_UhpB-NarQ-NarX-like"/>
    <property type="match status" value="1"/>
</dbReference>
<name>D1BJR4_SANKS</name>
<dbReference type="RefSeq" id="WP_012865389.1">
    <property type="nucleotide sequence ID" value="NC_013521.1"/>
</dbReference>
<dbReference type="Gene3D" id="3.30.565.10">
    <property type="entry name" value="Histidine kinase-like ATPase, C-terminal domain"/>
    <property type="match status" value="1"/>
</dbReference>
<reference evidence="13 14" key="1">
    <citation type="journal article" date="2009" name="Stand. Genomic Sci.">
        <title>Complete genome sequence of Sanguibacter keddieii type strain (ST-74).</title>
        <authorList>
            <person name="Ivanova N."/>
            <person name="Sikorski J."/>
            <person name="Sims D."/>
            <person name="Brettin T."/>
            <person name="Detter J.C."/>
            <person name="Han C."/>
            <person name="Lapidus A."/>
            <person name="Copeland A."/>
            <person name="Glavina Del Rio T."/>
            <person name="Nolan M."/>
            <person name="Chen F."/>
            <person name="Lucas S."/>
            <person name="Tice H."/>
            <person name="Cheng J.F."/>
            <person name="Bruce D."/>
            <person name="Goodwin L."/>
            <person name="Pitluck S."/>
            <person name="Pati A."/>
            <person name="Mavromatis K."/>
            <person name="Chen A."/>
            <person name="Palaniappan K."/>
            <person name="D'haeseleer P."/>
            <person name="Chain P."/>
            <person name="Bristow J."/>
            <person name="Eisen J.A."/>
            <person name="Markowitz V."/>
            <person name="Hugenholtz P."/>
            <person name="Goker M."/>
            <person name="Pukall R."/>
            <person name="Klenk H.P."/>
            <person name="Kyrpides N.C."/>
        </authorList>
    </citation>
    <scope>NUCLEOTIDE SEQUENCE [LARGE SCALE GENOMIC DNA]</scope>
    <source>
        <strain evidence="14">ATCC 51767 / DSM 10542 / NCFB 3025 / ST-74</strain>
    </source>
</reference>
<evidence type="ECO:0000256" key="1">
    <source>
        <dbReference type="ARBA" id="ARBA00000085"/>
    </source>
</evidence>
<dbReference type="InterPro" id="IPR050482">
    <property type="entry name" value="Sensor_HK_TwoCompSys"/>
</dbReference>
<dbReference type="PANTHER" id="PTHR24421">
    <property type="entry name" value="NITRATE/NITRITE SENSOR PROTEIN NARX-RELATED"/>
    <property type="match status" value="1"/>
</dbReference>
<feature type="region of interest" description="Disordered" evidence="9">
    <location>
        <begin position="459"/>
        <end position="484"/>
    </location>
</feature>
<dbReference type="OrthoDB" id="227596at2"/>
<evidence type="ECO:0000256" key="2">
    <source>
        <dbReference type="ARBA" id="ARBA00012438"/>
    </source>
</evidence>
<dbReference type="eggNOG" id="COG4585">
    <property type="taxonomic scope" value="Bacteria"/>
</dbReference>
<evidence type="ECO:0000256" key="9">
    <source>
        <dbReference type="SAM" id="MobiDB-lite"/>
    </source>
</evidence>
<dbReference type="GO" id="GO:0046983">
    <property type="term" value="F:protein dimerization activity"/>
    <property type="evidence" value="ECO:0007669"/>
    <property type="project" value="InterPro"/>
</dbReference>
<feature type="compositionally biased region" description="Low complexity" evidence="9">
    <location>
        <begin position="461"/>
        <end position="474"/>
    </location>
</feature>
<dbReference type="SUPFAM" id="SSF55874">
    <property type="entry name" value="ATPase domain of HSP90 chaperone/DNA topoisomerase II/histidine kinase"/>
    <property type="match status" value="1"/>
</dbReference>
<keyword evidence="3" id="KW-0597">Phosphoprotein</keyword>
<evidence type="ECO:0000256" key="10">
    <source>
        <dbReference type="SAM" id="Phobius"/>
    </source>
</evidence>
<feature type="transmembrane region" description="Helical" evidence="10">
    <location>
        <begin position="144"/>
        <end position="164"/>
    </location>
</feature>
<feature type="compositionally biased region" description="Acidic residues" evidence="9">
    <location>
        <begin position="475"/>
        <end position="484"/>
    </location>
</feature>
<evidence type="ECO:0000259" key="11">
    <source>
        <dbReference type="Pfam" id="PF02518"/>
    </source>
</evidence>
<dbReference type="Pfam" id="PF02518">
    <property type="entry name" value="HATPase_c"/>
    <property type="match status" value="1"/>
</dbReference>
<comment type="catalytic activity">
    <reaction evidence="1">
        <text>ATP + protein L-histidine = ADP + protein N-phospho-L-histidine.</text>
        <dbReference type="EC" id="2.7.13.3"/>
    </reaction>
</comment>
<feature type="region of interest" description="Disordered" evidence="9">
    <location>
        <begin position="13"/>
        <end position="32"/>
    </location>
</feature>
<keyword evidence="6 13" id="KW-0418">Kinase</keyword>
<dbReference type="InterPro" id="IPR036890">
    <property type="entry name" value="HATPase_C_sf"/>
</dbReference>
<evidence type="ECO:0000256" key="6">
    <source>
        <dbReference type="ARBA" id="ARBA00022777"/>
    </source>
</evidence>
<evidence type="ECO:0000259" key="12">
    <source>
        <dbReference type="Pfam" id="PF07730"/>
    </source>
</evidence>
<dbReference type="AlphaFoldDB" id="D1BJR4"/>
<dbReference type="STRING" id="446469.Sked_03530"/>
<dbReference type="Pfam" id="PF07730">
    <property type="entry name" value="HisKA_3"/>
    <property type="match status" value="1"/>
</dbReference>
<protein>
    <recommendedName>
        <fullName evidence="2">histidine kinase</fullName>
        <ecNumber evidence="2">2.7.13.3</ecNumber>
    </recommendedName>
</protein>